<feature type="transmembrane region" description="Helical" evidence="6">
    <location>
        <begin position="219"/>
        <end position="245"/>
    </location>
</feature>
<feature type="transmembrane region" description="Helical" evidence="6">
    <location>
        <begin position="108"/>
        <end position="129"/>
    </location>
</feature>
<feature type="transmembrane region" description="Helical" evidence="6">
    <location>
        <begin position="350"/>
        <end position="372"/>
    </location>
</feature>
<dbReference type="PROSITE" id="PS00216">
    <property type="entry name" value="SUGAR_TRANSPORT_1"/>
    <property type="match status" value="1"/>
</dbReference>
<dbReference type="SUPFAM" id="SSF103473">
    <property type="entry name" value="MFS general substrate transporter"/>
    <property type="match status" value="1"/>
</dbReference>
<feature type="transmembrane region" description="Helical" evidence="6">
    <location>
        <begin position="171"/>
        <end position="189"/>
    </location>
</feature>
<dbReference type="InterPro" id="IPR036259">
    <property type="entry name" value="MFS_trans_sf"/>
</dbReference>
<dbReference type="InterPro" id="IPR005829">
    <property type="entry name" value="Sugar_transporter_CS"/>
</dbReference>
<dbReference type="GO" id="GO:0005886">
    <property type="term" value="C:plasma membrane"/>
    <property type="evidence" value="ECO:0007669"/>
    <property type="project" value="UniProtKB-SubCell"/>
</dbReference>
<evidence type="ECO:0000256" key="3">
    <source>
        <dbReference type="ARBA" id="ARBA00022692"/>
    </source>
</evidence>
<evidence type="ECO:0000256" key="2">
    <source>
        <dbReference type="ARBA" id="ARBA00022475"/>
    </source>
</evidence>
<dbReference type="Gene3D" id="1.20.1720.10">
    <property type="entry name" value="Multidrug resistance protein D"/>
    <property type="match status" value="1"/>
</dbReference>
<sequence length="418" mass="45200">MKPFSGRLGRYGSVLLFPLAMIIYDFSAYLTTDLIQPGVINIINELQADVTLAPASVSLYMAGGLALQWLLGPLSDKIGRRPVLLTGAMIFALACLSMLFVTSIEQYFVARFIQGTSICFISTVGYVSIQEAFDEKDSIRIMAALTSIVLLAPVIGPVAGAALMAFIHWKLLFAIIGVFGLVAWFLLLFKMPETVISQGRSFKPGEVLSDFIAAFRHPVVLTGSLAVAFGNLPIITWVALSPVILIEHGGMSPGTYAWTQVPVFSGIIIASAIVANFIKDPTSPRFIWGTVPIQLAGLLALLVGNLLWPHVWLWSVLGTSFYALGIGLLYPVLFRFTLFSHNLPKGTVSATLNILALGIIALSIEITRWVYFHAGGRIAFHCVALLAGIAVIISVARLLKLRGQHQSQSVSPVGCQEQ</sequence>
<dbReference type="Pfam" id="PF07690">
    <property type="entry name" value="MFS_1"/>
    <property type="match status" value="1"/>
</dbReference>
<protein>
    <submittedName>
        <fullName evidence="8">MdtM family protein</fullName>
    </submittedName>
</protein>
<comment type="subcellular location">
    <subcellularLocation>
        <location evidence="1">Cell membrane</location>
        <topology evidence="1">Multi-pass membrane protein</topology>
    </subcellularLocation>
</comment>
<feature type="transmembrane region" description="Helical" evidence="6">
    <location>
        <begin position="257"/>
        <end position="278"/>
    </location>
</feature>
<dbReference type="RefSeq" id="WP_094986677.1">
    <property type="nucleotide sequence ID" value="NZ_BILD01000026.1"/>
</dbReference>
<feature type="transmembrane region" description="Helical" evidence="6">
    <location>
        <begin position="83"/>
        <end position="102"/>
    </location>
</feature>
<keyword evidence="2" id="KW-1003">Cell membrane</keyword>
<dbReference type="EMBL" id="CAAHCP010000009">
    <property type="protein sequence ID" value="VGL79243.1"/>
    <property type="molecule type" value="Genomic_DNA"/>
</dbReference>
<evidence type="ECO:0000256" key="6">
    <source>
        <dbReference type="SAM" id="Phobius"/>
    </source>
</evidence>
<keyword evidence="4 6" id="KW-1133">Transmembrane helix</keyword>
<evidence type="ECO:0000256" key="5">
    <source>
        <dbReference type="ARBA" id="ARBA00023136"/>
    </source>
</evidence>
<keyword evidence="5 6" id="KW-0472">Membrane</keyword>
<organism evidence="8">
    <name type="scientific">Klebsiella pneumoniae</name>
    <dbReference type="NCBI Taxonomy" id="573"/>
    <lineage>
        <taxon>Bacteria</taxon>
        <taxon>Pseudomonadati</taxon>
        <taxon>Pseudomonadota</taxon>
        <taxon>Gammaproteobacteria</taxon>
        <taxon>Enterobacterales</taxon>
        <taxon>Enterobacteriaceae</taxon>
        <taxon>Klebsiella/Raoultella group</taxon>
        <taxon>Klebsiella</taxon>
        <taxon>Klebsiella pneumoniae complex</taxon>
    </lineage>
</organism>
<name>A0A486PU19_KLEPN</name>
<feature type="transmembrane region" description="Helical" evidence="6">
    <location>
        <begin position="285"/>
        <end position="308"/>
    </location>
</feature>
<accession>A0A486PU19</accession>
<dbReference type="GO" id="GO:1990961">
    <property type="term" value="P:xenobiotic detoxification by transmembrane export across the plasma membrane"/>
    <property type="evidence" value="ECO:0007669"/>
    <property type="project" value="TreeGrafter"/>
</dbReference>
<evidence type="ECO:0000256" key="4">
    <source>
        <dbReference type="ARBA" id="ARBA00022989"/>
    </source>
</evidence>
<dbReference type="PANTHER" id="PTHR23502">
    <property type="entry name" value="MAJOR FACILITATOR SUPERFAMILY"/>
    <property type="match status" value="1"/>
</dbReference>
<gene>
    <name evidence="8" type="primary">mdtM_2</name>
    <name evidence="8" type="ORF">SAMEA4873646_03943</name>
</gene>
<dbReference type="CDD" id="cd17320">
    <property type="entry name" value="MFS_MdfA_MDR_like"/>
    <property type="match status" value="1"/>
</dbReference>
<evidence type="ECO:0000259" key="7">
    <source>
        <dbReference type="PROSITE" id="PS50850"/>
    </source>
</evidence>
<feature type="transmembrane region" description="Helical" evidence="6">
    <location>
        <begin position="378"/>
        <end position="399"/>
    </location>
</feature>
<feature type="transmembrane region" description="Helical" evidence="6">
    <location>
        <begin position="12"/>
        <end position="30"/>
    </location>
</feature>
<proteinExistence type="predicted"/>
<evidence type="ECO:0000313" key="8">
    <source>
        <dbReference type="EMBL" id="VGL79243.1"/>
    </source>
</evidence>
<evidence type="ECO:0000256" key="1">
    <source>
        <dbReference type="ARBA" id="ARBA00004651"/>
    </source>
</evidence>
<feature type="domain" description="Major facilitator superfamily (MFS) profile" evidence="7">
    <location>
        <begin position="13"/>
        <end position="402"/>
    </location>
</feature>
<reference evidence="8" key="1">
    <citation type="submission" date="2019-03" db="EMBL/GenBank/DDBJ databases">
        <authorList>
            <consortium name="Pathogen Informatics"/>
        </authorList>
    </citation>
    <scope>NUCLEOTIDE SEQUENCE</scope>
    <source>
        <strain evidence="8">5012STDY7626444</strain>
    </source>
</reference>
<feature type="transmembrane region" description="Helical" evidence="6">
    <location>
        <begin position="141"/>
        <end position="165"/>
    </location>
</feature>
<feature type="transmembrane region" description="Helical" evidence="6">
    <location>
        <begin position="50"/>
        <end position="71"/>
    </location>
</feature>
<dbReference type="InterPro" id="IPR020846">
    <property type="entry name" value="MFS_dom"/>
</dbReference>
<dbReference type="PROSITE" id="PS50850">
    <property type="entry name" value="MFS"/>
    <property type="match status" value="1"/>
</dbReference>
<dbReference type="GO" id="GO:0015385">
    <property type="term" value="F:sodium:proton antiporter activity"/>
    <property type="evidence" value="ECO:0007669"/>
    <property type="project" value="TreeGrafter"/>
</dbReference>
<keyword evidence="3 6" id="KW-0812">Transmembrane</keyword>
<dbReference type="InterPro" id="IPR011701">
    <property type="entry name" value="MFS"/>
</dbReference>
<dbReference type="AlphaFoldDB" id="A0A486PU19"/>
<dbReference type="PANTHER" id="PTHR23502:SF10">
    <property type="entry name" value="MULTIDRUG RESISTANCE PROTEIN MDTM"/>
    <property type="match status" value="1"/>
</dbReference>
<feature type="transmembrane region" description="Helical" evidence="6">
    <location>
        <begin position="320"/>
        <end position="338"/>
    </location>
</feature>